<dbReference type="OrthoDB" id="2015551at2759"/>
<dbReference type="PRINTS" id="PR00068">
    <property type="entry name" value="CUZNDISMTASE"/>
</dbReference>
<dbReference type="Gene3D" id="2.60.40.200">
    <property type="entry name" value="Superoxide dismutase, copper/zinc binding domain"/>
    <property type="match status" value="1"/>
</dbReference>
<keyword evidence="3 9" id="KW-0862">Zinc</keyword>
<dbReference type="CDD" id="cd00305">
    <property type="entry name" value="Cu-Zn_Superoxide_Dismutase"/>
    <property type="match status" value="1"/>
</dbReference>
<evidence type="ECO:0000256" key="8">
    <source>
        <dbReference type="ARBA" id="ARBA00049204"/>
    </source>
</evidence>
<evidence type="ECO:0000256" key="11">
    <source>
        <dbReference type="SAM" id="SignalP"/>
    </source>
</evidence>
<reference evidence="13" key="1">
    <citation type="submission" date="2012-12" db="EMBL/GenBank/DDBJ databases">
        <authorList>
            <person name="Meng Q.G."/>
            <person name="Wang W."/>
        </authorList>
    </citation>
    <scope>NUCLEOTIDE SEQUENCE</scope>
</reference>
<evidence type="ECO:0000259" key="12">
    <source>
        <dbReference type="Pfam" id="PF00080"/>
    </source>
</evidence>
<evidence type="ECO:0000256" key="1">
    <source>
        <dbReference type="ARBA" id="ARBA00010457"/>
    </source>
</evidence>
<comment type="similarity">
    <text evidence="1 9">Belongs to the Cu-Zn superoxide dismutase family.</text>
</comment>
<evidence type="ECO:0000256" key="7">
    <source>
        <dbReference type="ARBA" id="ARBA00023157"/>
    </source>
</evidence>
<organism evidence="13">
    <name type="scientific">Procambarus clarkii</name>
    <name type="common">Red swamp crayfish</name>
    <dbReference type="NCBI Taxonomy" id="6728"/>
    <lineage>
        <taxon>Eukaryota</taxon>
        <taxon>Metazoa</taxon>
        <taxon>Ecdysozoa</taxon>
        <taxon>Arthropoda</taxon>
        <taxon>Crustacea</taxon>
        <taxon>Multicrustacea</taxon>
        <taxon>Malacostraca</taxon>
        <taxon>Eumalacostraca</taxon>
        <taxon>Eucarida</taxon>
        <taxon>Decapoda</taxon>
        <taxon>Pleocyemata</taxon>
        <taxon>Astacidea</taxon>
        <taxon>Astacoidea</taxon>
        <taxon>Cambaridae</taxon>
        <taxon>Procambarus</taxon>
    </lineage>
</organism>
<evidence type="ECO:0000256" key="3">
    <source>
        <dbReference type="ARBA" id="ARBA00022833"/>
    </source>
</evidence>
<dbReference type="AlphaFoldDB" id="M4QQ15"/>
<dbReference type="InterPro" id="IPR001424">
    <property type="entry name" value="SOD_Cu_Zn_dom"/>
</dbReference>
<evidence type="ECO:0000256" key="10">
    <source>
        <dbReference type="SAM" id="MobiDB-lite"/>
    </source>
</evidence>
<dbReference type="Pfam" id="PF00080">
    <property type="entry name" value="Sod_Cu"/>
    <property type="match status" value="1"/>
</dbReference>
<dbReference type="SUPFAM" id="SSF49329">
    <property type="entry name" value="Cu,Zn superoxide dismutase-like"/>
    <property type="match status" value="1"/>
</dbReference>
<reference evidence="13" key="2">
    <citation type="journal article" date="2013" name="Aquaculture">
        <title>The characterization, expression and activity analysis of superoxide dismutases (SODs) from Procambarus clarkii.</title>
        <authorList>
            <person name="Meng Q."/>
            <person name="Chen J."/>
            <person name="Xu C."/>
            <person name="Huang Y."/>
            <person name="Wang Y."/>
            <person name="Wang T."/>
            <person name="Zhai X."/>
            <person name="Gu W."/>
            <person name="Wang W."/>
        </authorList>
    </citation>
    <scope>NUCLEOTIDE SEQUENCE</scope>
</reference>
<dbReference type="PROSITE" id="PS00332">
    <property type="entry name" value="SOD_CU_ZN_2"/>
    <property type="match status" value="1"/>
</dbReference>
<evidence type="ECO:0000256" key="5">
    <source>
        <dbReference type="ARBA" id="ARBA00023002"/>
    </source>
</evidence>
<name>M4QQ15_PROCL</name>
<dbReference type="InterPro" id="IPR018152">
    <property type="entry name" value="SOD_Cu/Zn_BS"/>
</dbReference>
<evidence type="ECO:0000256" key="9">
    <source>
        <dbReference type="RuleBase" id="RU000393"/>
    </source>
</evidence>
<sequence length="204" mass="21482">MNMTPENMLVKMMLVGMFSLVALASPPAPAAVVDLVPGSNQISGRLEIHRSYNGLVFVGTVYGLTPGKHGFHVHEKGDLGDGCKAAGGHFNPFKKNHGAPEDLERHAGDFGNVVANYQGVASIYVSDNHVSLDPSSQSYIGGLAIVVHAGVDDLGRGGNPESLKTGNAGARSGCGIIQVVQAPAYQPRPPQHSHQRFPHQTPYG</sequence>
<evidence type="ECO:0000313" key="13">
    <source>
        <dbReference type="EMBL" id="AGH30392.1"/>
    </source>
</evidence>
<comment type="cofactor">
    <cofactor evidence="9">
        <name>Cu cation</name>
        <dbReference type="ChEBI" id="CHEBI:23378"/>
    </cofactor>
    <text evidence="9">Binds 1 copper ion per subunit.</text>
</comment>
<dbReference type="EC" id="1.15.1.1" evidence="9"/>
<dbReference type="FunFam" id="2.60.40.200:FF:000013">
    <property type="entry name" value="Superoxide dismutase [Cu-Zn]"/>
    <property type="match status" value="1"/>
</dbReference>
<keyword evidence="4" id="KW-0049">Antioxidant</keyword>
<keyword evidence="2 9" id="KW-0479">Metal-binding</keyword>
<feature type="signal peptide" evidence="11">
    <location>
        <begin position="1"/>
        <end position="24"/>
    </location>
</feature>
<feature type="domain" description="Superoxide dismutase copper/zinc binding" evidence="12">
    <location>
        <begin position="44"/>
        <end position="177"/>
    </location>
</feature>
<keyword evidence="7" id="KW-1015">Disulfide bond</keyword>
<dbReference type="PROSITE" id="PS00087">
    <property type="entry name" value="SOD_CU_ZN_1"/>
    <property type="match status" value="1"/>
</dbReference>
<evidence type="ECO:0000256" key="2">
    <source>
        <dbReference type="ARBA" id="ARBA00022723"/>
    </source>
</evidence>
<dbReference type="InterPro" id="IPR036423">
    <property type="entry name" value="SOD-like_Cu/Zn_dom_sf"/>
</dbReference>
<dbReference type="EMBL" id="KC333177">
    <property type="protein sequence ID" value="AGH30392.1"/>
    <property type="molecule type" value="mRNA"/>
</dbReference>
<keyword evidence="11" id="KW-0732">Signal</keyword>
<protein>
    <recommendedName>
        <fullName evidence="9">Superoxide dismutase [Cu-Zn]</fullName>
        <ecNumber evidence="9">1.15.1.1</ecNumber>
    </recommendedName>
</protein>
<evidence type="ECO:0000256" key="6">
    <source>
        <dbReference type="ARBA" id="ARBA00023008"/>
    </source>
</evidence>
<evidence type="ECO:0000256" key="4">
    <source>
        <dbReference type="ARBA" id="ARBA00022862"/>
    </source>
</evidence>
<dbReference type="PANTHER" id="PTHR10003">
    <property type="entry name" value="SUPEROXIDE DISMUTASE CU-ZN -RELATED"/>
    <property type="match status" value="1"/>
</dbReference>
<feature type="region of interest" description="Disordered" evidence="10">
    <location>
        <begin position="185"/>
        <end position="204"/>
    </location>
</feature>
<accession>M4QQ15</accession>
<feature type="chain" id="PRO_5004056651" description="Superoxide dismutase [Cu-Zn]" evidence="11">
    <location>
        <begin position="25"/>
        <end position="204"/>
    </location>
</feature>
<proteinExistence type="evidence at transcript level"/>
<comment type="cofactor">
    <cofactor evidence="9">
        <name>Zn(2+)</name>
        <dbReference type="ChEBI" id="CHEBI:29105"/>
    </cofactor>
    <text evidence="9">Binds 1 zinc ion per subunit.</text>
</comment>
<dbReference type="GO" id="GO:0004784">
    <property type="term" value="F:superoxide dismutase activity"/>
    <property type="evidence" value="ECO:0007669"/>
    <property type="project" value="UniProtKB-EC"/>
</dbReference>
<comment type="function">
    <text evidence="9">Destroys radicals which are normally produced within the cells and which are toxic to biological systems.</text>
</comment>
<keyword evidence="5 9" id="KW-0560">Oxidoreductase</keyword>
<dbReference type="GO" id="GO:0005507">
    <property type="term" value="F:copper ion binding"/>
    <property type="evidence" value="ECO:0007669"/>
    <property type="project" value="InterPro"/>
</dbReference>
<dbReference type="InterPro" id="IPR024134">
    <property type="entry name" value="SOD_Cu/Zn_/chaperone"/>
</dbReference>
<comment type="catalytic activity">
    <reaction evidence="8 9">
        <text>2 superoxide + 2 H(+) = H2O2 + O2</text>
        <dbReference type="Rhea" id="RHEA:20696"/>
        <dbReference type="ChEBI" id="CHEBI:15378"/>
        <dbReference type="ChEBI" id="CHEBI:15379"/>
        <dbReference type="ChEBI" id="CHEBI:16240"/>
        <dbReference type="ChEBI" id="CHEBI:18421"/>
        <dbReference type="EC" id="1.15.1.1"/>
    </reaction>
</comment>
<keyword evidence="6 9" id="KW-0186">Copper</keyword>